<evidence type="ECO:0000313" key="13">
    <source>
        <dbReference type="EMBL" id="KIQ60351.1"/>
    </source>
</evidence>
<dbReference type="EMBL" id="JXNZ01000035">
    <property type="protein sequence ID" value="KIQ60351.1"/>
    <property type="molecule type" value="Genomic_DNA"/>
</dbReference>
<dbReference type="Pfam" id="PF02954">
    <property type="entry name" value="HTH_8"/>
    <property type="match status" value="1"/>
</dbReference>
<evidence type="ECO:0000256" key="1">
    <source>
        <dbReference type="ARBA" id="ARBA00004496"/>
    </source>
</evidence>
<dbReference type="InterPro" id="IPR003593">
    <property type="entry name" value="AAA+_ATPase"/>
</dbReference>
<evidence type="ECO:0000256" key="4">
    <source>
        <dbReference type="ARBA" id="ARBA00022553"/>
    </source>
</evidence>
<dbReference type="FunFam" id="3.40.50.300:FF:000006">
    <property type="entry name" value="DNA-binding transcriptional regulator NtrC"/>
    <property type="match status" value="1"/>
</dbReference>
<evidence type="ECO:0000256" key="9">
    <source>
        <dbReference type="ARBA" id="ARBA00023125"/>
    </source>
</evidence>
<keyword evidence="2" id="KW-0963">Cytoplasm</keyword>
<dbReference type="PANTHER" id="PTHR32071">
    <property type="entry name" value="TRANSCRIPTIONAL REGULATORY PROTEIN"/>
    <property type="match status" value="1"/>
</dbReference>
<dbReference type="InterPro" id="IPR002197">
    <property type="entry name" value="HTH_Fis"/>
</dbReference>
<dbReference type="InterPro" id="IPR058031">
    <property type="entry name" value="AAA_lid_NorR"/>
</dbReference>
<dbReference type="InterPro" id="IPR027417">
    <property type="entry name" value="P-loop_NTPase"/>
</dbReference>
<keyword evidence="10" id="KW-0010">Activator</keyword>
<evidence type="ECO:0000256" key="5">
    <source>
        <dbReference type="ARBA" id="ARBA00022741"/>
    </source>
</evidence>
<dbReference type="Gene3D" id="3.30.450.40">
    <property type="match status" value="1"/>
</dbReference>
<sequence length="505" mass="56238">MFESVPQPLAYAQALLLQFSSLSRLEDEAVLVGHFIQGAARLSGCELAQLYLLDAARDHLGLNAECLEGHLQNRDQTNLPCDYNHEPLLQFVLRQNRVVCLDALSDSLHETGFLPGRATPWQSMLCIPLVNSRGTADGVLLCASENHLDLHGFAESLGHLGTFALGQLRLLQRLRRSVGELQSINRNLPSANDYGLIGKSAAMRKTCSMISKVVHSPFTILLRGETGTGKEVVARAIHDASQRRAKALVVQNCAAVPENLLESELFGYRKGAFTGADRDRVGLFDAANGGTLLLDEIGDMPLSLQAKLLRVLQEGEIRPLGSNETHSVDVRIIAATHRDLKQLMKEGKFREDLYYRLAQFPIQLPSLRQRDGDIIELARHFADKACALLQRDPVSWSDAALDHLSAYGFPGNVRELKSIVERAVLLCEGHELLVEHFGLRIESPVERGRVSLRERMMQIERNLLIDGLREFGGNKARTARELGLPLRTLLYRLERLNIQRGDFDD</sequence>
<dbReference type="InterPro" id="IPR029016">
    <property type="entry name" value="GAF-like_dom_sf"/>
</dbReference>
<keyword evidence="5" id="KW-0547">Nucleotide-binding</keyword>
<dbReference type="Proteomes" id="UP000032101">
    <property type="component" value="Unassembled WGS sequence"/>
</dbReference>
<dbReference type="InterPro" id="IPR002078">
    <property type="entry name" value="Sigma_54_int"/>
</dbReference>
<dbReference type="PROSITE" id="PS50045">
    <property type="entry name" value="SIGMA54_INTERACT_4"/>
    <property type="match status" value="1"/>
</dbReference>
<gene>
    <name evidence="13" type="ORF">RL74_05885</name>
</gene>
<evidence type="ECO:0000256" key="10">
    <source>
        <dbReference type="ARBA" id="ARBA00023159"/>
    </source>
</evidence>
<dbReference type="CDD" id="cd00009">
    <property type="entry name" value="AAA"/>
    <property type="match status" value="1"/>
</dbReference>
<dbReference type="InterPro" id="IPR025943">
    <property type="entry name" value="Sigma_54_int_dom_ATP-bd_2"/>
</dbReference>
<organism evidence="13 14">
    <name type="scientific">Pseudomonas fluorescens</name>
    <dbReference type="NCBI Taxonomy" id="294"/>
    <lineage>
        <taxon>Bacteria</taxon>
        <taxon>Pseudomonadati</taxon>
        <taxon>Pseudomonadota</taxon>
        <taxon>Gammaproteobacteria</taxon>
        <taxon>Pseudomonadales</taxon>
        <taxon>Pseudomonadaceae</taxon>
        <taxon>Pseudomonas</taxon>
    </lineage>
</organism>
<reference evidence="13 14" key="1">
    <citation type="submission" date="2015-01" db="EMBL/GenBank/DDBJ databases">
        <title>Draft Genome Sequence of the Biocontrol and Plant Growth-Promoting Rhizobacteria (PGPR) Pseudomonas fluorescens UM270.</title>
        <authorList>
            <person name="Hernandez-Salmeron J.E."/>
            <person name="Santoyo G."/>
            <person name="Moreno-Hagelsieb G."/>
            <person name="Hernandez-Leon R."/>
        </authorList>
    </citation>
    <scope>NUCLEOTIDE SEQUENCE [LARGE SCALE GENOMIC DNA]</scope>
    <source>
        <strain evidence="13 14">UM270</strain>
    </source>
</reference>
<evidence type="ECO:0000256" key="6">
    <source>
        <dbReference type="ARBA" id="ARBA00022840"/>
    </source>
</evidence>
<accession>A0A0D0NMK7</accession>
<dbReference type="RefSeq" id="WP_042728876.1">
    <property type="nucleotide sequence ID" value="NZ_JXNZ01000035.1"/>
</dbReference>
<dbReference type="SUPFAM" id="SSF46689">
    <property type="entry name" value="Homeodomain-like"/>
    <property type="match status" value="1"/>
</dbReference>
<dbReference type="SMART" id="SM00382">
    <property type="entry name" value="AAA"/>
    <property type="match status" value="1"/>
</dbReference>
<dbReference type="SUPFAM" id="SSF52540">
    <property type="entry name" value="P-loop containing nucleoside triphosphate hydrolases"/>
    <property type="match status" value="1"/>
</dbReference>
<dbReference type="SUPFAM" id="SSF55781">
    <property type="entry name" value="GAF domain-like"/>
    <property type="match status" value="1"/>
</dbReference>
<dbReference type="Gene3D" id="1.10.10.60">
    <property type="entry name" value="Homeodomain-like"/>
    <property type="match status" value="1"/>
</dbReference>
<keyword evidence="6" id="KW-0067">ATP-binding</keyword>
<dbReference type="AlphaFoldDB" id="A0A0D0NMK7"/>
<dbReference type="PRINTS" id="PR01590">
    <property type="entry name" value="HTHFIS"/>
</dbReference>
<keyword evidence="9" id="KW-0238">DNA-binding</keyword>
<evidence type="ECO:0000256" key="3">
    <source>
        <dbReference type="ARBA" id="ARBA00022491"/>
    </source>
</evidence>
<evidence type="ECO:0000259" key="12">
    <source>
        <dbReference type="PROSITE" id="PS50045"/>
    </source>
</evidence>
<keyword evidence="11" id="KW-0804">Transcription</keyword>
<dbReference type="PROSITE" id="PS00675">
    <property type="entry name" value="SIGMA54_INTERACT_1"/>
    <property type="match status" value="1"/>
</dbReference>
<dbReference type="GO" id="GO:0000160">
    <property type="term" value="P:phosphorelay signal transduction system"/>
    <property type="evidence" value="ECO:0007669"/>
    <property type="project" value="UniProtKB-KW"/>
</dbReference>
<evidence type="ECO:0000313" key="14">
    <source>
        <dbReference type="Proteomes" id="UP000032101"/>
    </source>
</evidence>
<dbReference type="PATRIC" id="fig|294.124.peg.1203"/>
<dbReference type="GO" id="GO:0043565">
    <property type="term" value="F:sequence-specific DNA binding"/>
    <property type="evidence" value="ECO:0007669"/>
    <property type="project" value="InterPro"/>
</dbReference>
<keyword evidence="3" id="KW-0678">Repressor</keyword>
<proteinExistence type="predicted"/>
<dbReference type="Pfam" id="PF00158">
    <property type="entry name" value="Sigma54_activat"/>
    <property type="match status" value="1"/>
</dbReference>
<evidence type="ECO:0000256" key="8">
    <source>
        <dbReference type="ARBA" id="ARBA00023015"/>
    </source>
</evidence>
<comment type="subcellular location">
    <subcellularLocation>
        <location evidence="1">Cytoplasm</location>
    </subcellularLocation>
</comment>
<dbReference type="Gene3D" id="1.10.8.60">
    <property type="match status" value="1"/>
</dbReference>
<feature type="domain" description="Sigma-54 factor interaction" evidence="12">
    <location>
        <begin position="196"/>
        <end position="425"/>
    </location>
</feature>
<dbReference type="Pfam" id="PF25601">
    <property type="entry name" value="AAA_lid_14"/>
    <property type="match status" value="1"/>
</dbReference>
<keyword evidence="7" id="KW-0902">Two-component regulatory system</keyword>
<protein>
    <submittedName>
        <fullName evidence="13">Fis family transcriptional regulator</fullName>
    </submittedName>
</protein>
<keyword evidence="8" id="KW-0805">Transcription regulation</keyword>
<name>A0A0D0NMK7_PSEFL</name>
<dbReference type="GO" id="GO:0006355">
    <property type="term" value="P:regulation of DNA-templated transcription"/>
    <property type="evidence" value="ECO:0007669"/>
    <property type="project" value="InterPro"/>
</dbReference>
<comment type="caution">
    <text evidence="13">The sequence shown here is derived from an EMBL/GenBank/DDBJ whole genome shotgun (WGS) entry which is preliminary data.</text>
</comment>
<dbReference type="OrthoDB" id="9804019at2"/>
<dbReference type="GO" id="GO:0005524">
    <property type="term" value="F:ATP binding"/>
    <property type="evidence" value="ECO:0007669"/>
    <property type="project" value="UniProtKB-KW"/>
</dbReference>
<dbReference type="GO" id="GO:0005737">
    <property type="term" value="C:cytoplasm"/>
    <property type="evidence" value="ECO:0007669"/>
    <property type="project" value="UniProtKB-SubCell"/>
</dbReference>
<dbReference type="InterPro" id="IPR025662">
    <property type="entry name" value="Sigma_54_int_dom_ATP-bd_1"/>
</dbReference>
<evidence type="ECO:0000256" key="11">
    <source>
        <dbReference type="ARBA" id="ARBA00023163"/>
    </source>
</evidence>
<dbReference type="PANTHER" id="PTHR32071:SF95">
    <property type="entry name" value="DNA-BINDING TRANSCRIPTIONAL REGULATOR NTRC"/>
    <property type="match status" value="1"/>
</dbReference>
<dbReference type="Gene3D" id="3.40.50.300">
    <property type="entry name" value="P-loop containing nucleotide triphosphate hydrolases"/>
    <property type="match status" value="1"/>
</dbReference>
<dbReference type="PROSITE" id="PS00676">
    <property type="entry name" value="SIGMA54_INTERACT_2"/>
    <property type="match status" value="1"/>
</dbReference>
<evidence type="ECO:0000256" key="2">
    <source>
        <dbReference type="ARBA" id="ARBA00022490"/>
    </source>
</evidence>
<keyword evidence="4" id="KW-0597">Phosphoprotein</keyword>
<dbReference type="InterPro" id="IPR009057">
    <property type="entry name" value="Homeodomain-like_sf"/>
</dbReference>
<evidence type="ECO:0000256" key="7">
    <source>
        <dbReference type="ARBA" id="ARBA00023012"/>
    </source>
</evidence>